<feature type="domain" description="Tyrosine specific protein phosphatases" evidence="7">
    <location>
        <begin position="244"/>
        <end position="288"/>
    </location>
</feature>
<keyword evidence="9" id="KW-1185">Reference proteome</keyword>
<accession>A0ABS2YCT3</accession>
<feature type="non-terminal residue" evidence="8">
    <location>
        <position position="1"/>
    </location>
</feature>
<keyword evidence="3" id="KW-0904">Protein phosphatase</keyword>
<dbReference type="PROSITE" id="PS50056">
    <property type="entry name" value="TYR_PHOSPHATASE_2"/>
    <property type="match status" value="2"/>
</dbReference>
<evidence type="ECO:0000313" key="8">
    <source>
        <dbReference type="EMBL" id="MBN3283969.1"/>
    </source>
</evidence>
<comment type="catalytic activity">
    <reaction evidence="5">
        <text>O-phospho-L-threonyl-[protein] + H2O = L-threonyl-[protein] + phosphate</text>
        <dbReference type="Rhea" id="RHEA:47004"/>
        <dbReference type="Rhea" id="RHEA-COMP:11060"/>
        <dbReference type="Rhea" id="RHEA-COMP:11605"/>
        <dbReference type="ChEBI" id="CHEBI:15377"/>
        <dbReference type="ChEBI" id="CHEBI:30013"/>
        <dbReference type="ChEBI" id="CHEBI:43474"/>
        <dbReference type="ChEBI" id="CHEBI:61977"/>
        <dbReference type="EC" id="3.1.3.16"/>
    </reaction>
</comment>
<dbReference type="EMBL" id="JAAWVQ010132013">
    <property type="protein sequence ID" value="MBN3283969.1"/>
    <property type="molecule type" value="Genomic_DNA"/>
</dbReference>
<dbReference type="PRINTS" id="PR01909">
    <property type="entry name" value="ADSPHPHTASEA"/>
</dbReference>
<dbReference type="CDD" id="cd14515">
    <property type="entry name" value="DUSP3-like"/>
    <property type="match status" value="1"/>
</dbReference>
<dbReference type="SMART" id="SM00195">
    <property type="entry name" value="DSPc"/>
    <property type="match status" value="2"/>
</dbReference>
<comment type="catalytic activity">
    <reaction evidence="4">
        <text>O-phospho-L-seryl-[protein] + H2O = L-seryl-[protein] + phosphate</text>
        <dbReference type="Rhea" id="RHEA:20629"/>
        <dbReference type="Rhea" id="RHEA-COMP:9863"/>
        <dbReference type="Rhea" id="RHEA-COMP:11604"/>
        <dbReference type="ChEBI" id="CHEBI:15377"/>
        <dbReference type="ChEBI" id="CHEBI:29999"/>
        <dbReference type="ChEBI" id="CHEBI:43474"/>
        <dbReference type="ChEBI" id="CHEBI:83421"/>
        <dbReference type="EC" id="3.1.3.16"/>
    </reaction>
</comment>
<evidence type="ECO:0000259" key="7">
    <source>
        <dbReference type="PROSITE" id="PS50056"/>
    </source>
</evidence>
<dbReference type="InterPro" id="IPR000387">
    <property type="entry name" value="Tyr_Pase_dom"/>
</dbReference>
<dbReference type="InterPro" id="IPR016130">
    <property type="entry name" value="Tyr_Pase_AS"/>
</dbReference>
<feature type="domain" description="Tyrosine specific protein phosphatases" evidence="7">
    <location>
        <begin position="98"/>
        <end position="156"/>
    </location>
</feature>
<dbReference type="InterPro" id="IPR020422">
    <property type="entry name" value="TYR_PHOSPHATASE_DUAL_dom"/>
</dbReference>
<dbReference type="PROSITE" id="PS00383">
    <property type="entry name" value="TYR_PHOSPHATASE_1"/>
    <property type="match status" value="1"/>
</dbReference>
<dbReference type="InterPro" id="IPR020405">
    <property type="entry name" value="Atypical_DUSP_subfamA"/>
</dbReference>
<gene>
    <name evidence="8" type="primary">Dusp13_1</name>
    <name evidence="8" type="ORF">GTO93_0018031</name>
</gene>
<evidence type="ECO:0000259" key="6">
    <source>
        <dbReference type="PROSITE" id="PS50054"/>
    </source>
</evidence>
<comment type="caution">
    <text evidence="8">The sequence shown here is derived from an EMBL/GenBank/DDBJ whole genome shotgun (WGS) entry which is preliminary data.</text>
</comment>
<organism evidence="8 9">
    <name type="scientific">Polyodon spathula</name>
    <name type="common">North American paddlefish</name>
    <name type="synonym">Squalus spathula</name>
    <dbReference type="NCBI Taxonomy" id="7913"/>
    <lineage>
        <taxon>Eukaryota</taxon>
        <taxon>Metazoa</taxon>
        <taxon>Chordata</taxon>
        <taxon>Craniata</taxon>
        <taxon>Vertebrata</taxon>
        <taxon>Euteleostomi</taxon>
        <taxon>Actinopterygii</taxon>
        <taxon>Chondrostei</taxon>
        <taxon>Acipenseriformes</taxon>
        <taxon>Polyodontidae</taxon>
        <taxon>Polyodon</taxon>
    </lineage>
</organism>
<dbReference type="Proteomes" id="UP001166093">
    <property type="component" value="Unassembled WGS sequence"/>
</dbReference>
<dbReference type="PROSITE" id="PS50054">
    <property type="entry name" value="TYR_PHOSPHATASE_DUAL"/>
    <property type="match status" value="2"/>
</dbReference>
<comment type="similarity">
    <text evidence="1">Belongs to the protein-tyrosine phosphatase family. Non-receptor class dual specificity subfamily.</text>
</comment>
<reference evidence="8" key="1">
    <citation type="journal article" date="2021" name="Cell">
        <title>Tracing the genetic footprints of vertebrate landing in non-teleost ray-finned fishes.</title>
        <authorList>
            <person name="Bi X."/>
            <person name="Wang K."/>
            <person name="Yang L."/>
            <person name="Pan H."/>
            <person name="Jiang H."/>
            <person name="Wei Q."/>
            <person name="Fang M."/>
            <person name="Yu H."/>
            <person name="Zhu C."/>
            <person name="Cai Y."/>
            <person name="He Y."/>
            <person name="Gan X."/>
            <person name="Zeng H."/>
            <person name="Yu D."/>
            <person name="Zhu Y."/>
            <person name="Jiang H."/>
            <person name="Qiu Q."/>
            <person name="Yang H."/>
            <person name="Zhang Y.E."/>
            <person name="Wang W."/>
            <person name="Zhu M."/>
            <person name="He S."/>
            <person name="Zhang G."/>
        </authorList>
    </citation>
    <scope>NUCLEOTIDE SEQUENCE</scope>
    <source>
        <strain evidence="8">Pddl_001</strain>
    </source>
</reference>
<evidence type="ECO:0000256" key="3">
    <source>
        <dbReference type="ARBA" id="ARBA00022912"/>
    </source>
</evidence>
<feature type="domain" description="Tyrosine-protein phosphatase" evidence="6">
    <location>
        <begin position="174"/>
        <end position="309"/>
    </location>
</feature>
<dbReference type="PRINTS" id="PR01908">
    <property type="entry name" value="ADSPHPHTASE"/>
</dbReference>
<evidence type="ECO:0000256" key="4">
    <source>
        <dbReference type="ARBA" id="ARBA00047761"/>
    </source>
</evidence>
<proteinExistence type="inferred from homology"/>
<evidence type="ECO:0000256" key="5">
    <source>
        <dbReference type="ARBA" id="ARBA00048336"/>
    </source>
</evidence>
<dbReference type="PANTHER" id="PTHR45682:SF16">
    <property type="entry name" value="DUAL SPECIFICITY PROTEIN PHOSPHATASE"/>
    <property type="match status" value="1"/>
</dbReference>
<dbReference type="Pfam" id="PF00782">
    <property type="entry name" value="DSPc"/>
    <property type="match status" value="2"/>
</dbReference>
<dbReference type="Gene3D" id="3.90.190.10">
    <property type="entry name" value="Protein tyrosine phosphatase superfamily"/>
    <property type="match status" value="2"/>
</dbReference>
<protein>
    <submittedName>
        <fullName evidence="8">DS13B phosphatase</fullName>
    </submittedName>
</protein>
<keyword evidence="2" id="KW-0378">Hydrolase</keyword>
<name>A0ABS2YCT3_POLSP</name>
<evidence type="ECO:0000256" key="2">
    <source>
        <dbReference type="ARBA" id="ARBA00022801"/>
    </source>
</evidence>
<dbReference type="InterPro" id="IPR029021">
    <property type="entry name" value="Prot-tyrosine_phosphatase-like"/>
</dbReference>
<dbReference type="SUPFAM" id="SSF52799">
    <property type="entry name" value="(Phosphotyrosine protein) phosphatases II"/>
    <property type="match status" value="2"/>
</dbReference>
<feature type="domain" description="Tyrosine-protein phosphatase" evidence="6">
    <location>
        <begin position="30"/>
        <end position="177"/>
    </location>
</feature>
<feature type="non-terminal residue" evidence="8">
    <location>
        <position position="318"/>
    </location>
</feature>
<dbReference type="InterPro" id="IPR000340">
    <property type="entry name" value="Dual-sp_phosphatase_cat-dom"/>
</dbReference>
<evidence type="ECO:0000313" key="9">
    <source>
        <dbReference type="Proteomes" id="UP001166093"/>
    </source>
</evidence>
<sequence length="318" mass="35757">MKSLHESKNLHLSVKELEKILDSCKVELTQVDEVWPNLYIGNVAIAQDRGALQSMGITHVLNAAHSKQGSFGHQSFYGKKIKYYGIAAEDSPEFDLSIYFKSAAQFIHKGLKKKDGKVLVHCILGMSRSASLVLAYLMLYHHLSLEDVIRKVIQTRAIYPNRSFLKQLLDLDIQYAARDKRTLLNLGITHIVNAAQGICQVNTGAKYYRDTQMHYLGVEADDEPEFDLSPFFYPTAKFISAGLGSLQGKVFVNCAMGVSRSATLVLAYLMICKNVTLLDAIKAVCKHRDIFPNSGFLSQLRQLDLTLTLERRKEKEPQ</sequence>
<evidence type="ECO:0000256" key="1">
    <source>
        <dbReference type="ARBA" id="ARBA00008601"/>
    </source>
</evidence>
<dbReference type="PANTHER" id="PTHR45682">
    <property type="entry name" value="AGAP008228-PA"/>
    <property type="match status" value="1"/>
</dbReference>